<name>C7FPE7_9BACT</name>
<evidence type="ECO:0000313" key="1">
    <source>
        <dbReference type="EMBL" id="ACU26450.1"/>
    </source>
</evidence>
<reference evidence="1" key="1">
    <citation type="journal article" date="2009" name="Environ. Microbiol. Rep.">
        <title>Characterization of canthaxanthin biosynthesis genes from an uncultured marine bacterium.</title>
        <authorList>
            <person name="Maresca J.A."/>
            <person name="Braff J.C."/>
            <person name="Delong E.F."/>
        </authorList>
    </citation>
    <scope>NUCLEOTIDE SEQUENCE</scope>
</reference>
<dbReference type="EMBL" id="GQ412708">
    <property type="protein sequence ID" value="ACU26450.1"/>
    <property type="molecule type" value="Genomic_DNA"/>
</dbReference>
<accession>C7FPE7</accession>
<protein>
    <recommendedName>
        <fullName evidence="2">DUF2188 domain-containing protein</fullName>
    </recommendedName>
</protein>
<dbReference type="InterPro" id="IPR018691">
    <property type="entry name" value="DUF2188"/>
</dbReference>
<dbReference type="Pfam" id="PF09954">
    <property type="entry name" value="DUF2188"/>
    <property type="match status" value="1"/>
</dbReference>
<dbReference type="AlphaFoldDB" id="C7FPE7"/>
<sequence>MYEVIYGEDTVQHPTRAEAITAAKELSAENARGMIQVQDQDRRERMTYQNGELISYDYETRRS</sequence>
<evidence type="ECO:0008006" key="2">
    <source>
        <dbReference type="Google" id="ProtNLM"/>
    </source>
</evidence>
<proteinExistence type="predicted"/>
<organism evidence="1">
    <name type="scientific">uncultured bacterium HF186_25m_18N5</name>
    <dbReference type="NCBI Taxonomy" id="662887"/>
    <lineage>
        <taxon>Bacteria</taxon>
        <taxon>environmental samples</taxon>
    </lineage>
</organism>